<evidence type="ECO:0000256" key="1">
    <source>
        <dbReference type="SAM" id="MobiDB-lite"/>
    </source>
</evidence>
<comment type="caution">
    <text evidence="2">The sequence shown here is derived from an EMBL/GenBank/DDBJ whole genome shotgun (WGS) entry which is preliminary data.</text>
</comment>
<feature type="compositionally biased region" description="Low complexity" evidence="1">
    <location>
        <begin position="23"/>
        <end position="34"/>
    </location>
</feature>
<name>A0A816GB63_9BILA</name>
<keyword evidence="4" id="KW-1185">Reference proteome</keyword>
<evidence type="ECO:0000313" key="4">
    <source>
        <dbReference type="Proteomes" id="UP000663829"/>
    </source>
</evidence>
<feature type="region of interest" description="Disordered" evidence="1">
    <location>
        <begin position="1"/>
        <end position="34"/>
    </location>
</feature>
<dbReference type="EMBL" id="CAJOBC010141841">
    <property type="protein sequence ID" value="CAF4648763.1"/>
    <property type="molecule type" value="Genomic_DNA"/>
</dbReference>
<dbReference type="AlphaFoldDB" id="A0A816GB63"/>
<reference evidence="2" key="1">
    <citation type="submission" date="2021-02" db="EMBL/GenBank/DDBJ databases">
        <authorList>
            <person name="Nowell W R."/>
        </authorList>
    </citation>
    <scope>NUCLEOTIDE SEQUENCE</scope>
</reference>
<organism evidence="2 4">
    <name type="scientific">Didymodactylos carnosus</name>
    <dbReference type="NCBI Taxonomy" id="1234261"/>
    <lineage>
        <taxon>Eukaryota</taxon>
        <taxon>Metazoa</taxon>
        <taxon>Spiralia</taxon>
        <taxon>Gnathifera</taxon>
        <taxon>Rotifera</taxon>
        <taxon>Eurotatoria</taxon>
        <taxon>Bdelloidea</taxon>
        <taxon>Philodinida</taxon>
        <taxon>Philodinidae</taxon>
        <taxon>Didymodactylos</taxon>
    </lineage>
</organism>
<dbReference type="EMBL" id="CAJNOQ010061357">
    <property type="protein sequence ID" value="CAF1671930.1"/>
    <property type="molecule type" value="Genomic_DNA"/>
</dbReference>
<evidence type="ECO:0000313" key="3">
    <source>
        <dbReference type="EMBL" id="CAF4648763.1"/>
    </source>
</evidence>
<feature type="compositionally biased region" description="Polar residues" evidence="1">
    <location>
        <begin position="1"/>
        <end position="14"/>
    </location>
</feature>
<protein>
    <submittedName>
        <fullName evidence="2">Uncharacterized protein</fullName>
    </submittedName>
</protein>
<evidence type="ECO:0000313" key="2">
    <source>
        <dbReference type="EMBL" id="CAF1671930.1"/>
    </source>
</evidence>
<gene>
    <name evidence="2" type="ORF">GPM918_LOCUS46344</name>
    <name evidence="3" type="ORF">SRO942_LOCUS50343</name>
</gene>
<dbReference type="Proteomes" id="UP000681722">
    <property type="component" value="Unassembled WGS sequence"/>
</dbReference>
<dbReference type="Proteomes" id="UP000663829">
    <property type="component" value="Unassembled WGS sequence"/>
</dbReference>
<proteinExistence type="predicted"/>
<accession>A0A816GB63</accession>
<sequence>MTSTRPRVSTSSKTAVAHPPPLALTASSAEALAP</sequence>
<feature type="non-terminal residue" evidence="2">
    <location>
        <position position="34"/>
    </location>
</feature>